<feature type="site" description="Transition state stabilizer" evidence="8">
    <location>
        <position position="154"/>
    </location>
</feature>
<dbReference type="PROSITE" id="PS51435">
    <property type="entry name" value="AP_NUCLEASE_F1_4"/>
    <property type="match status" value="1"/>
</dbReference>
<dbReference type="OrthoDB" id="9803914at2"/>
<feature type="site" description="Interaction with DNA substrate" evidence="8">
    <location>
        <position position="253"/>
    </location>
</feature>
<evidence type="ECO:0000313" key="11">
    <source>
        <dbReference type="Proteomes" id="UP000279470"/>
    </source>
</evidence>
<dbReference type="Pfam" id="PF03372">
    <property type="entry name" value="Exo_endo_phos"/>
    <property type="match status" value="1"/>
</dbReference>
<evidence type="ECO:0000256" key="7">
    <source>
        <dbReference type="PIRSR" id="PIRSR604808-2"/>
    </source>
</evidence>
<keyword evidence="7" id="KW-0464">Manganese</keyword>
<evidence type="ECO:0000256" key="8">
    <source>
        <dbReference type="PIRSR" id="PIRSR604808-3"/>
    </source>
</evidence>
<dbReference type="InterPro" id="IPR004808">
    <property type="entry name" value="AP_endonuc_1"/>
</dbReference>
<comment type="caution">
    <text evidence="10">The sequence shown here is derived from an EMBL/GenBank/DDBJ whole genome shotgun (WGS) entry which is preliminary data.</text>
</comment>
<dbReference type="NCBIfam" id="TIGR00195">
    <property type="entry name" value="exoDNase_III"/>
    <property type="match status" value="1"/>
</dbReference>
<dbReference type="SUPFAM" id="SSF56219">
    <property type="entry name" value="DNase I-like"/>
    <property type="match status" value="1"/>
</dbReference>
<keyword evidence="5 7" id="KW-0460">Magnesium</keyword>
<dbReference type="PANTHER" id="PTHR43250">
    <property type="entry name" value="EXODEOXYRIBONUCLEASE III"/>
    <property type="match status" value="1"/>
</dbReference>
<evidence type="ECO:0000256" key="4">
    <source>
        <dbReference type="ARBA" id="ARBA00022801"/>
    </source>
</evidence>
<dbReference type="InterPro" id="IPR020848">
    <property type="entry name" value="AP_endonuclease_F1_CS"/>
</dbReference>
<reference evidence="11" key="1">
    <citation type="submission" date="2018-11" db="EMBL/GenBank/DDBJ databases">
        <title>Phylogenetic, genomic, and biogeographic characterization of a novel and ubiquitous marine invertebrate-associated Rickettsiales parasite, Candidatus Marinoinvertebrata rohwerii, gen. nov., sp. nov.</title>
        <authorList>
            <person name="Klinges J.G."/>
            <person name="Rosales S.M."/>
            <person name="Mcminds R."/>
            <person name="Shaver E.C."/>
            <person name="Shantz A."/>
            <person name="Peters E.C."/>
            <person name="Burkepile D.E."/>
            <person name="Silliman B.R."/>
            <person name="Vega Thurber R.L."/>
        </authorList>
    </citation>
    <scope>NUCLEOTIDE SEQUENCE [LARGE SCALE GENOMIC DNA]</scope>
    <source>
        <strain evidence="11">a_cerv_44</strain>
    </source>
</reference>
<gene>
    <name evidence="10" type="primary">xth</name>
    <name evidence="10" type="ORF">EIC27_00350</name>
</gene>
<dbReference type="CDD" id="cd09086">
    <property type="entry name" value="ExoIII-like_AP-endo"/>
    <property type="match status" value="1"/>
</dbReference>
<evidence type="ECO:0000256" key="3">
    <source>
        <dbReference type="ARBA" id="ARBA00022723"/>
    </source>
</evidence>
<dbReference type="GO" id="GO:0004519">
    <property type="term" value="F:endonuclease activity"/>
    <property type="evidence" value="ECO:0007669"/>
    <property type="project" value="InterPro"/>
</dbReference>
<evidence type="ECO:0000259" key="9">
    <source>
        <dbReference type="Pfam" id="PF03372"/>
    </source>
</evidence>
<dbReference type="GO" id="GO:0003677">
    <property type="term" value="F:DNA binding"/>
    <property type="evidence" value="ECO:0007669"/>
    <property type="project" value="InterPro"/>
</dbReference>
<evidence type="ECO:0000256" key="1">
    <source>
        <dbReference type="ARBA" id="ARBA00001936"/>
    </source>
</evidence>
<keyword evidence="4 10" id="KW-0378">Hydrolase</keyword>
<dbReference type="InterPro" id="IPR037493">
    <property type="entry name" value="ExoIII-like"/>
</dbReference>
<dbReference type="AlphaFoldDB" id="A0A3R9ZRX4"/>
<dbReference type="Proteomes" id="UP000279470">
    <property type="component" value="Unassembled WGS sequence"/>
</dbReference>
<dbReference type="GO" id="GO:0008311">
    <property type="term" value="F:double-stranded DNA 3'-5' DNA exonuclease activity"/>
    <property type="evidence" value="ECO:0007669"/>
    <property type="project" value="UniProtKB-EC"/>
</dbReference>
<dbReference type="PANTHER" id="PTHR43250:SF2">
    <property type="entry name" value="EXODEOXYRIBONUCLEASE III"/>
    <property type="match status" value="1"/>
</dbReference>
<feature type="active site" evidence="6">
    <location>
        <position position="111"/>
    </location>
</feature>
<comment type="cofactor">
    <cofactor evidence="1">
        <name>Mn(2+)</name>
        <dbReference type="ChEBI" id="CHEBI:29035"/>
    </cofactor>
</comment>
<proteinExistence type="inferred from homology"/>
<keyword evidence="3 7" id="KW-0479">Metal-binding</keyword>
<comment type="cofactor">
    <cofactor evidence="7">
        <name>Mg(2+)</name>
        <dbReference type="ChEBI" id="CHEBI:18420"/>
    </cofactor>
    <cofactor evidence="7">
        <name>Mn(2+)</name>
        <dbReference type="ChEBI" id="CHEBI:29035"/>
    </cofactor>
    <text evidence="7">Probably binds two magnesium or manganese ions per subunit.</text>
</comment>
<keyword evidence="11" id="KW-1185">Reference proteome</keyword>
<evidence type="ECO:0000313" key="10">
    <source>
        <dbReference type="EMBL" id="RST72181.1"/>
    </source>
</evidence>
<feature type="binding site" evidence="7">
    <location>
        <position position="252"/>
    </location>
    <ligand>
        <name>Mg(2+)</name>
        <dbReference type="ChEBI" id="CHEBI:18420"/>
        <label>1</label>
    </ligand>
</feature>
<feature type="binding site" evidence="7">
    <location>
        <position position="253"/>
    </location>
    <ligand>
        <name>Mg(2+)</name>
        <dbReference type="ChEBI" id="CHEBI:18420"/>
        <label>1</label>
    </ligand>
</feature>
<feature type="binding site" evidence="7">
    <location>
        <position position="154"/>
    </location>
    <ligand>
        <name>Mg(2+)</name>
        <dbReference type="ChEBI" id="CHEBI:18420"/>
        <label>1</label>
    </ligand>
</feature>
<organism evidence="10 11">
    <name type="scientific">Candidatus Aquarickettsia rohweri</name>
    <dbReference type="NCBI Taxonomy" id="2602574"/>
    <lineage>
        <taxon>Bacteria</taxon>
        <taxon>Pseudomonadati</taxon>
        <taxon>Pseudomonadota</taxon>
        <taxon>Alphaproteobacteria</taxon>
        <taxon>Rickettsiales</taxon>
        <taxon>Candidatus Midichloriaceae</taxon>
        <taxon>Candidatus Aquarickettsia</taxon>
    </lineage>
</organism>
<accession>A0A3R9ZRX4</accession>
<evidence type="ECO:0000256" key="2">
    <source>
        <dbReference type="ARBA" id="ARBA00007092"/>
    </source>
</evidence>
<dbReference type="Gene3D" id="3.60.10.10">
    <property type="entry name" value="Endonuclease/exonuclease/phosphatase"/>
    <property type="match status" value="1"/>
</dbReference>
<dbReference type="InterPro" id="IPR005135">
    <property type="entry name" value="Endo/exonuclease/phosphatase"/>
</dbReference>
<feature type="active site" description="Proton donor/acceptor" evidence="6">
    <location>
        <position position="152"/>
    </location>
</feature>
<feature type="domain" description="Endonuclease/exonuclease/phosphatase" evidence="9">
    <location>
        <begin position="8"/>
        <end position="253"/>
    </location>
</feature>
<feature type="active site" description="Proton acceptor" evidence="6">
    <location>
        <position position="253"/>
    </location>
</feature>
<protein>
    <submittedName>
        <fullName evidence="10">Exodeoxyribonuclease III</fullName>
        <ecNumber evidence="10">3.1.11.2</ecNumber>
    </submittedName>
</protein>
<feature type="binding site" evidence="7">
    <location>
        <position position="36"/>
    </location>
    <ligand>
        <name>Mg(2+)</name>
        <dbReference type="ChEBI" id="CHEBI:18420"/>
        <label>1</label>
    </ligand>
</feature>
<dbReference type="PROSITE" id="PS00728">
    <property type="entry name" value="AP_NUCLEASE_F1_3"/>
    <property type="match status" value="1"/>
</dbReference>
<feature type="binding site" evidence="7">
    <location>
        <position position="9"/>
    </location>
    <ligand>
        <name>Mg(2+)</name>
        <dbReference type="ChEBI" id="CHEBI:18420"/>
        <label>1</label>
    </ligand>
</feature>
<evidence type="ECO:0000256" key="6">
    <source>
        <dbReference type="PIRSR" id="PIRSR604808-1"/>
    </source>
</evidence>
<dbReference type="EC" id="3.1.11.2" evidence="10"/>
<dbReference type="InterPro" id="IPR036691">
    <property type="entry name" value="Endo/exonu/phosph_ase_sf"/>
</dbReference>
<feature type="binding site" evidence="7">
    <location>
        <position position="152"/>
    </location>
    <ligand>
        <name>Mg(2+)</name>
        <dbReference type="ChEBI" id="CHEBI:18420"/>
        <label>1</label>
    </ligand>
</feature>
<dbReference type="EMBL" id="RXFM01000003">
    <property type="protein sequence ID" value="RST72181.1"/>
    <property type="molecule type" value="Genomic_DNA"/>
</dbReference>
<dbReference type="GO" id="GO:0046872">
    <property type="term" value="F:metal ion binding"/>
    <property type="evidence" value="ECO:0007669"/>
    <property type="project" value="UniProtKB-KW"/>
</dbReference>
<evidence type="ECO:0000256" key="5">
    <source>
        <dbReference type="ARBA" id="ARBA00022842"/>
    </source>
</evidence>
<dbReference type="GO" id="GO:0006281">
    <property type="term" value="P:DNA repair"/>
    <property type="evidence" value="ECO:0007669"/>
    <property type="project" value="InterPro"/>
</dbReference>
<sequence>MYFMIICWNVNSISSRLNHLIKIVKEHNPKIILLQELKCTQEKFPYDILEDLGYNIKIFGQKTYNGVAILSKFPLEDTIIGLEGMSNEKEARYIEATITINKTCYKIISAYIPNGSEVGSEKFIYKLEFFKKLEKRLIKLIGYGENVIIGADFNVAPEKIDVFNPNHSDGKLLFSIEERKSFRRLLNLGLIDTYREFNKEVQQFSWWDYRAGSWQHNKGMRIDHILVSPRVADKIITTGVLAETRGWEKPSDHAPVYIEF</sequence>
<dbReference type="NCBIfam" id="TIGR00633">
    <property type="entry name" value="xth"/>
    <property type="match status" value="1"/>
</dbReference>
<name>A0A3R9ZRX4_9RICK</name>
<feature type="site" description="Important for catalytic activity" evidence="8">
    <location>
        <position position="223"/>
    </location>
</feature>
<comment type="similarity">
    <text evidence="2">Belongs to the DNA repair enzymes AP/ExoA family.</text>
</comment>